<reference evidence="11 12" key="1">
    <citation type="journal article" date="2015" name="Stand. Genomic Sci.">
        <title>Genomic Encyclopedia of Bacterial and Archaeal Type Strains, Phase III: the genomes of soil and plant-associated and newly described type strains.</title>
        <authorList>
            <person name="Whitman W.B."/>
            <person name="Woyke T."/>
            <person name="Klenk H.P."/>
            <person name="Zhou Y."/>
            <person name="Lilburn T.G."/>
            <person name="Beck B.J."/>
            <person name="De Vos P."/>
            <person name="Vandamme P."/>
            <person name="Eisen J.A."/>
            <person name="Garrity G."/>
            <person name="Hugenholtz P."/>
            <person name="Kyrpides N.C."/>
        </authorList>
    </citation>
    <scope>NUCLEOTIDE SEQUENCE [LARGE SCALE GENOMIC DNA]</scope>
    <source>
        <strain evidence="11 12">CGMCC 1.10124</strain>
    </source>
</reference>
<evidence type="ECO:0000313" key="13">
    <source>
        <dbReference type="Proteomes" id="UP000282007"/>
    </source>
</evidence>
<feature type="transmembrane region" description="Helical" evidence="8">
    <location>
        <begin position="215"/>
        <end position="236"/>
    </location>
</feature>
<dbReference type="Gene3D" id="1.20.1640.10">
    <property type="entry name" value="Multidrug efflux transporter AcrB transmembrane domain"/>
    <property type="match status" value="2"/>
</dbReference>
<dbReference type="InterPro" id="IPR000731">
    <property type="entry name" value="SSD"/>
</dbReference>
<dbReference type="InterPro" id="IPR050545">
    <property type="entry name" value="Mycobact_MmpL"/>
</dbReference>
<dbReference type="Pfam" id="PF03176">
    <property type="entry name" value="MMPL"/>
    <property type="match status" value="2"/>
</dbReference>
<feature type="compositionally biased region" description="Acidic residues" evidence="7">
    <location>
        <begin position="367"/>
        <end position="384"/>
    </location>
</feature>
<reference evidence="10 13" key="2">
    <citation type="submission" date="2018-07" db="EMBL/GenBank/DDBJ databases">
        <title>Genome sequences of Haloplanus aerogenes JCM 16430T.</title>
        <authorList>
            <person name="Kim Y.B."/>
            <person name="Roh S.W."/>
        </authorList>
    </citation>
    <scope>NUCLEOTIDE SEQUENCE [LARGE SCALE GENOMIC DNA]</scope>
    <source>
        <strain evidence="10 13">JCM 16430</strain>
    </source>
</reference>
<organism evidence="11 12">
    <name type="scientific">Haloplanus aerogenes</name>
    <dbReference type="NCBI Taxonomy" id="660522"/>
    <lineage>
        <taxon>Archaea</taxon>
        <taxon>Methanobacteriati</taxon>
        <taxon>Methanobacteriota</taxon>
        <taxon>Stenosarchaea group</taxon>
        <taxon>Halobacteria</taxon>
        <taxon>Halobacteriales</taxon>
        <taxon>Haloferacaceae</taxon>
        <taxon>Haloplanus</taxon>
    </lineage>
</organism>
<dbReference type="Proteomes" id="UP000282007">
    <property type="component" value="Chromosome"/>
</dbReference>
<dbReference type="PANTHER" id="PTHR33406">
    <property type="entry name" value="MEMBRANE PROTEIN MJ1562-RELATED"/>
    <property type="match status" value="1"/>
</dbReference>
<evidence type="ECO:0000259" key="9">
    <source>
        <dbReference type="PROSITE" id="PS50156"/>
    </source>
</evidence>
<dbReference type="PRINTS" id="PR00173">
    <property type="entry name" value="EDTRNSPORT"/>
</dbReference>
<dbReference type="GeneID" id="38472638"/>
<keyword evidence="3" id="KW-1003">Cell membrane</keyword>
<dbReference type="NCBIfam" id="TIGR00921">
    <property type="entry name" value="2A067"/>
    <property type="match status" value="1"/>
</dbReference>
<dbReference type="Proteomes" id="UP000277326">
    <property type="component" value="Unassembled WGS sequence"/>
</dbReference>
<evidence type="ECO:0000313" key="10">
    <source>
        <dbReference type="EMBL" id="AZH26618.1"/>
    </source>
</evidence>
<evidence type="ECO:0000256" key="4">
    <source>
        <dbReference type="ARBA" id="ARBA00022692"/>
    </source>
</evidence>
<feature type="transmembrane region" description="Helical" evidence="8">
    <location>
        <begin position="671"/>
        <end position="694"/>
    </location>
</feature>
<evidence type="ECO:0000256" key="5">
    <source>
        <dbReference type="ARBA" id="ARBA00022989"/>
    </source>
</evidence>
<comment type="similarity">
    <text evidence="2">Belongs to the resistance-nodulation-cell division (RND) (TC 2.A.6) family. MmpL subfamily.</text>
</comment>
<keyword evidence="5 8" id="KW-1133">Transmembrane helix</keyword>
<feature type="region of interest" description="Disordered" evidence="7">
    <location>
        <begin position="364"/>
        <end position="407"/>
    </location>
</feature>
<feature type="transmembrane region" description="Helical" evidence="8">
    <location>
        <begin position="744"/>
        <end position="763"/>
    </location>
</feature>
<feature type="transmembrane region" description="Helical" evidence="8">
    <location>
        <begin position="312"/>
        <end position="339"/>
    </location>
</feature>
<protein>
    <submittedName>
        <fullName evidence="10">RND family transporter</fullName>
    </submittedName>
</protein>
<feature type="compositionally biased region" description="Basic and acidic residues" evidence="7">
    <location>
        <begin position="397"/>
        <end position="407"/>
    </location>
</feature>
<name>A0A3M0CTN7_9EURY</name>
<feature type="domain" description="SSD" evidence="9">
    <location>
        <begin position="618"/>
        <end position="769"/>
    </location>
</feature>
<dbReference type="PANTHER" id="PTHR33406:SF6">
    <property type="entry name" value="MEMBRANE PROTEIN YDGH-RELATED"/>
    <property type="match status" value="1"/>
</dbReference>
<keyword evidence="6 8" id="KW-0472">Membrane</keyword>
<feature type="transmembrane region" description="Helical" evidence="8">
    <location>
        <begin position="715"/>
        <end position="738"/>
    </location>
</feature>
<evidence type="ECO:0000256" key="2">
    <source>
        <dbReference type="ARBA" id="ARBA00010157"/>
    </source>
</evidence>
<gene>
    <name evidence="11" type="ORF">ATH50_3006</name>
    <name evidence="10" type="ORF">DU502_15090</name>
</gene>
<dbReference type="KEGG" id="haer:DU502_15090"/>
<evidence type="ECO:0000256" key="7">
    <source>
        <dbReference type="SAM" id="MobiDB-lite"/>
    </source>
</evidence>
<feature type="transmembrane region" description="Helical" evidence="8">
    <location>
        <begin position="423"/>
        <end position="442"/>
    </location>
</feature>
<dbReference type="GO" id="GO:0005886">
    <property type="term" value="C:plasma membrane"/>
    <property type="evidence" value="ECO:0007669"/>
    <property type="project" value="UniProtKB-SubCell"/>
</dbReference>
<evidence type="ECO:0000256" key="6">
    <source>
        <dbReference type="ARBA" id="ARBA00023136"/>
    </source>
</evidence>
<dbReference type="RefSeq" id="WP_121921577.1">
    <property type="nucleotide sequence ID" value="NZ_CP034145.1"/>
</dbReference>
<feature type="transmembrane region" description="Helical" evidence="8">
    <location>
        <begin position="643"/>
        <end position="665"/>
    </location>
</feature>
<reference evidence="11" key="3">
    <citation type="submission" date="2018-10" db="EMBL/GenBank/DDBJ databases">
        <authorList>
            <person name="Whitman W."/>
            <person name="Huntemann M."/>
            <person name="Clum A."/>
            <person name="Pillay M."/>
            <person name="Palaniappan K."/>
            <person name="Varghese N."/>
            <person name="Mikhailova N."/>
            <person name="Stamatis D."/>
            <person name="Reddy T."/>
            <person name="Daum C."/>
            <person name="Shapiro N."/>
            <person name="Ivanova N."/>
            <person name="Kyrpides N."/>
            <person name="Woyke T."/>
        </authorList>
    </citation>
    <scope>NUCLEOTIDE SEQUENCE</scope>
    <source>
        <strain evidence="11">CGMCC 1.10124</strain>
    </source>
</reference>
<dbReference type="PROSITE" id="PS50156">
    <property type="entry name" value="SSD"/>
    <property type="match status" value="2"/>
</dbReference>
<evidence type="ECO:0000256" key="8">
    <source>
        <dbReference type="SAM" id="Phobius"/>
    </source>
</evidence>
<keyword evidence="4 8" id="KW-0812">Transmembrane</keyword>
<dbReference type="AlphaFoldDB" id="A0A3M0CTN7"/>
<feature type="transmembrane region" description="Helical" evidence="8">
    <location>
        <begin position="242"/>
        <end position="260"/>
    </location>
</feature>
<evidence type="ECO:0000313" key="11">
    <source>
        <dbReference type="EMBL" id="RMB12851.1"/>
    </source>
</evidence>
<feature type="domain" description="SSD" evidence="9">
    <location>
        <begin position="213"/>
        <end position="341"/>
    </location>
</feature>
<sequence length="792" mass="84238">MGALRNLFRAVGHEIQAHPVATLTVALILLFAAFGGAAQITSVTGDQAFTGSNPTLEKFNEAFDRGSIAVLVRGEVTDPATIRAMARFDDRMSEVENVAYVSSPADQVRAEYGRIPDSEAKIERVLGQPNMAFVNVVFEPGLTQPEERPIYTEALKAEEWARFPAGVGVIITGSAAFSAQLSELISQSTNQLLGLAVGLMIVALFFLFRGVRLRLLPIVAVFVGVLYTFGAIGYAGIPNSTLTSSVFPILIGLGIDYSVQFHERYEEELESAPPRQALPQALAGIGPPVFVAMLAAALGFGATWISTRGTPAFVWFAQTSIFGVLLTFLAGLIVLLPVLTLYARIRRRGFGEIGLRELTDGGRDEGAVDAESVDDGAADTEADNDATAPSEVAAAERTGETDATDSDRVGLLGRTLGRTSRTLAANPGVVLLLALVLMGAGFQAGQQLDTMADTEEFIPQDLPAYVDLQQFRSVTGGGTAVQYDVIVLGSDLRHPAVLRWMVEFEQVAVGMPLVQGVDSPATLVKAHNGGEIPQTEAGVERVLNRVPPRERAQYYNDGYAHITVVAAQDMTTGETLSFISNVHEAIEFSNPPPGVQPELTGTAAISPPSIVDQIERRNVTTGLGVLFVFGLLLAYYRRLVKAIAPLVPMLFVIGWQNLYMAALGISVSPLGASLGAMSVGIGAEYTIIVMERYYEEKKRAGVGKLDAVETAATRVGKAITVSGMTTVFGFSALTLSPFPILADFGYLTVGVIFLTLVAALATLPPTLIVLDTAEDRVNAALGRSTADAEPTP</sequence>
<feature type="transmembrane region" description="Helical" evidence="8">
    <location>
        <begin position="619"/>
        <end position="636"/>
    </location>
</feature>
<evidence type="ECO:0000256" key="3">
    <source>
        <dbReference type="ARBA" id="ARBA00022475"/>
    </source>
</evidence>
<evidence type="ECO:0000256" key="1">
    <source>
        <dbReference type="ARBA" id="ARBA00004651"/>
    </source>
</evidence>
<feature type="transmembrane region" description="Helical" evidence="8">
    <location>
        <begin position="281"/>
        <end position="306"/>
    </location>
</feature>
<feature type="transmembrane region" description="Helical" evidence="8">
    <location>
        <begin position="20"/>
        <end position="38"/>
    </location>
</feature>
<proteinExistence type="inferred from homology"/>
<dbReference type="InterPro" id="IPR004869">
    <property type="entry name" value="MMPL_dom"/>
</dbReference>
<feature type="transmembrane region" description="Helical" evidence="8">
    <location>
        <begin position="191"/>
        <end position="208"/>
    </location>
</feature>
<keyword evidence="13" id="KW-1185">Reference proteome</keyword>
<accession>A0A3M0CTN7</accession>
<dbReference type="OrthoDB" id="42357at2157"/>
<dbReference type="EMBL" id="CP034145">
    <property type="protein sequence ID" value="AZH26618.1"/>
    <property type="molecule type" value="Genomic_DNA"/>
</dbReference>
<dbReference type="SUPFAM" id="SSF82866">
    <property type="entry name" value="Multidrug efflux transporter AcrB transmembrane domain"/>
    <property type="match status" value="2"/>
</dbReference>
<comment type="subcellular location">
    <subcellularLocation>
        <location evidence="1">Cell membrane</location>
        <topology evidence="1">Multi-pass membrane protein</topology>
    </subcellularLocation>
</comment>
<evidence type="ECO:0000313" key="12">
    <source>
        <dbReference type="Proteomes" id="UP000277326"/>
    </source>
</evidence>
<dbReference type="EMBL" id="REFS01000006">
    <property type="protein sequence ID" value="RMB12851.1"/>
    <property type="molecule type" value="Genomic_DNA"/>
</dbReference>
<feature type="transmembrane region" description="Helical" evidence="8">
    <location>
        <begin position="160"/>
        <end position="179"/>
    </location>
</feature>